<reference evidence="2" key="1">
    <citation type="journal article" date="1999" name="Methods Enzymol.">
        <title>High-efficiency full-length cDNA cloning.</title>
        <authorList>
            <person name="Carninci P."/>
            <person name="Hayashizaki Y."/>
        </authorList>
    </citation>
    <scope>NUCLEOTIDE SEQUENCE</scope>
    <source>
        <strain evidence="2">C57BL/6J</strain>
        <tissue evidence="2">Eyeball</tissue>
    </source>
</reference>
<reference evidence="2" key="2">
    <citation type="journal article" date="2000" name="Genome Res.">
        <title>Normalization and subtraction of cap-trapper-selected cDNAs to prepare full-length cDNA libraries for rapid discovery of new genes.</title>
        <authorList>
            <person name="Carninci P."/>
            <person name="Shibata Y."/>
            <person name="Hayatsu N."/>
            <person name="Sugahara Y."/>
            <person name="Shibata K."/>
            <person name="Itoh M."/>
            <person name="Konno H."/>
            <person name="Okazaki Y."/>
            <person name="Muramatsu M."/>
            <person name="Hayashizaki Y."/>
        </authorList>
    </citation>
    <scope>NUCLEOTIDE SEQUENCE</scope>
    <source>
        <strain evidence="2">C57BL/6J</strain>
        <tissue evidence="2">Eyeball</tissue>
    </source>
</reference>
<reference evidence="2" key="8">
    <citation type="journal article" date="2005" name="Science">
        <title>Antisense Transcription in the Mammalian Transcriptome.</title>
        <authorList>
            <consortium name="RIKEN Genome Exploration Research Group and Genome Science Group (Genome Network Project Core Group) and the FANTOM Consortium"/>
        </authorList>
    </citation>
    <scope>NUCLEOTIDE SEQUENCE</scope>
    <source>
        <strain evidence="2">C57BL/6J</strain>
        <tissue evidence="2">Eyeball</tissue>
    </source>
</reference>
<accession>Q8BN69</accession>
<reference evidence="2" key="7">
    <citation type="journal article" date="2005" name="Science">
        <title>The Transcriptional Landscape of the Mammalian Genome.</title>
        <authorList>
            <consortium name="The FANTOM Consortium"/>
            <consortium name="Riken Genome Exploration Research Group and Genome Science Group (Genome Network Project Core Group)"/>
        </authorList>
    </citation>
    <scope>NUCLEOTIDE SEQUENCE</scope>
    <source>
        <strain evidence="2">C57BL/6J</strain>
        <tissue evidence="2">Eyeball</tissue>
    </source>
</reference>
<protein>
    <submittedName>
        <fullName evidence="2">Uncharacterized protein</fullName>
    </submittedName>
</protein>
<dbReference type="AGR" id="MGI:2387648"/>
<dbReference type="EMBL" id="AK087474">
    <property type="protein sequence ID" value="BAC39888.1"/>
    <property type="molecule type" value="mRNA"/>
</dbReference>
<sequence length="94" mass="10158">SVLTGQTVRERVKSERARRAGSGDGGCAGAASRRLGVSAAAGVWKTKQKPLSQPCAGWKNPHLCFTALWVEIGCQNEARPRINHSCVRRDELSL</sequence>
<reference evidence="2" key="6">
    <citation type="submission" date="2002-04" db="EMBL/GenBank/DDBJ databases">
        <authorList>
            <person name="Adachi J."/>
            <person name="Aizawa K."/>
            <person name="Akimura T."/>
            <person name="Arakawa T."/>
            <person name="Bono H."/>
            <person name="Carninci P."/>
            <person name="Fukuda S."/>
            <person name="Furuno M."/>
            <person name="Hanagaki T."/>
            <person name="Hara A."/>
            <person name="Hashizume W."/>
            <person name="Hayashida K."/>
            <person name="Hayatsu N."/>
            <person name="Hiramoto K."/>
            <person name="Hiraoka T."/>
            <person name="Hirozane T."/>
            <person name="Hori F."/>
            <person name="Imotani K."/>
            <person name="Ishii Y."/>
            <person name="Itoh M."/>
            <person name="Kagawa I."/>
            <person name="Kasukawa T."/>
            <person name="Katoh H."/>
            <person name="Kawai J."/>
            <person name="Kojima Y."/>
            <person name="Kondo S."/>
            <person name="Konno H."/>
            <person name="Kouda M."/>
            <person name="Koya S."/>
            <person name="Kurihara C."/>
            <person name="Matsuyama T."/>
            <person name="Miyazaki A."/>
            <person name="Murata M."/>
            <person name="Nakamura M."/>
            <person name="Nishi K."/>
            <person name="Nomura K."/>
            <person name="Numazaki R."/>
            <person name="Ohno M."/>
            <person name="Ohsato N."/>
            <person name="Okazaki Y."/>
            <person name="Saito R."/>
            <person name="Saitoh H."/>
            <person name="Sakai C."/>
            <person name="Sakai K."/>
            <person name="Sakazume N."/>
            <person name="Sano H."/>
            <person name="Sasaki D."/>
            <person name="Shibata K."/>
            <person name="Shinagawa A."/>
            <person name="Shiraki T."/>
            <person name="Sogabe Y."/>
            <person name="Tagami M."/>
            <person name="Tagawa A."/>
            <person name="Takahashi F."/>
            <person name="Takaku-Akahira S."/>
            <person name="Takeda Y."/>
            <person name="Tanaka T."/>
            <person name="Tomaru A."/>
            <person name="Toya T."/>
            <person name="Yasunishi A."/>
            <person name="Muramatsu M."/>
            <person name="Hayashizaki Y."/>
        </authorList>
    </citation>
    <scope>NUCLEOTIDE SEQUENCE</scope>
    <source>
        <strain evidence="2">C57BL/6J</strain>
        <tissue evidence="2">Eyeball</tissue>
    </source>
</reference>
<feature type="compositionally biased region" description="Basic and acidic residues" evidence="1">
    <location>
        <begin position="8"/>
        <end position="18"/>
    </location>
</feature>
<dbReference type="AlphaFoldDB" id="Q8BN69"/>
<dbReference type="MGI" id="MGI:2387648">
    <property type="gene designation" value="Atosa"/>
</dbReference>
<evidence type="ECO:0000313" key="3">
    <source>
        <dbReference type="MGI" id="MGI:2387648"/>
    </source>
</evidence>
<organism evidence="2">
    <name type="scientific">Mus musculus</name>
    <name type="common">Mouse</name>
    <dbReference type="NCBI Taxonomy" id="10090"/>
    <lineage>
        <taxon>Eukaryota</taxon>
        <taxon>Metazoa</taxon>
        <taxon>Chordata</taxon>
        <taxon>Craniata</taxon>
        <taxon>Vertebrata</taxon>
        <taxon>Euteleostomi</taxon>
        <taxon>Mammalia</taxon>
        <taxon>Eutheria</taxon>
        <taxon>Euarchontoglires</taxon>
        <taxon>Glires</taxon>
        <taxon>Rodentia</taxon>
        <taxon>Myomorpha</taxon>
        <taxon>Muroidea</taxon>
        <taxon>Muridae</taxon>
        <taxon>Murinae</taxon>
        <taxon>Mus</taxon>
        <taxon>Mus</taxon>
    </lineage>
</organism>
<reference evidence="2" key="4">
    <citation type="journal article" date="2001" name="Nature">
        <title>Functional annotation of a full-length mouse cDNA collection.</title>
        <authorList>
            <consortium name="The RIKEN Genome Exploration Research Group Phase II Team and the FANTOM Consortium"/>
        </authorList>
    </citation>
    <scope>NUCLEOTIDE SEQUENCE</scope>
    <source>
        <strain evidence="2">C57BL/6J</strain>
        <tissue evidence="2">Eyeball</tissue>
    </source>
</reference>
<evidence type="ECO:0000256" key="1">
    <source>
        <dbReference type="SAM" id="MobiDB-lite"/>
    </source>
</evidence>
<name>Q8BN69_MOUSE</name>
<evidence type="ECO:0000313" key="2">
    <source>
        <dbReference type="EMBL" id="BAC39888.1"/>
    </source>
</evidence>
<feature type="region of interest" description="Disordered" evidence="1">
    <location>
        <begin position="1"/>
        <end position="30"/>
    </location>
</feature>
<proteinExistence type="evidence at transcript level"/>
<reference evidence="2" key="5">
    <citation type="journal article" date="2002" name="Nature">
        <title>Analysis of the mouse transcriptome based on functional annotation of 60,770 full-length cDNAs.</title>
        <authorList>
            <consortium name="The FANTOM Consortium and the RIKEN Genome Exploration Research Group Phase I and II Team"/>
        </authorList>
    </citation>
    <scope>NUCLEOTIDE SEQUENCE</scope>
    <source>
        <strain evidence="2">C57BL/6J</strain>
        <tissue evidence="2">Eyeball</tissue>
    </source>
</reference>
<feature type="non-terminal residue" evidence="2">
    <location>
        <position position="1"/>
    </location>
</feature>
<reference evidence="2" key="3">
    <citation type="journal article" date="2000" name="Genome Res.">
        <title>RIKEN integrated sequence analysis (RISA) system--384-format sequencing pipeline with 384 multicapillary sequencer.</title>
        <authorList>
            <person name="Shibata K."/>
            <person name="Itoh M."/>
            <person name="Aizawa K."/>
            <person name="Nagaoka S."/>
            <person name="Sasaki N."/>
            <person name="Carninci P."/>
            <person name="Konno H."/>
            <person name="Akiyama J."/>
            <person name="Nishi K."/>
            <person name="Kitsunai T."/>
            <person name="Tashiro H."/>
            <person name="Itoh M."/>
            <person name="Sumi N."/>
            <person name="Ishii Y."/>
            <person name="Nakamura S."/>
            <person name="Hazama M."/>
            <person name="Nishine T."/>
            <person name="Harada A."/>
            <person name="Yamamoto R."/>
            <person name="Matsumoto H."/>
            <person name="Sakaguchi S."/>
            <person name="Ikegami T."/>
            <person name="Kashiwagi K."/>
            <person name="Fujiwake S."/>
            <person name="Inoue K."/>
            <person name="Togawa Y."/>
            <person name="Izawa M."/>
            <person name="Ohara E."/>
            <person name="Watahiki M."/>
            <person name="Yoneda Y."/>
            <person name="Ishikawa T."/>
            <person name="Ozawa K."/>
            <person name="Tanaka T."/>
            <person name="Matsuura S."/>
            <person name="Kawai J."/>
            <person name="Okazaki Y."/>
            <person name="Muramatsu M."/>
            <person name="Inoue Y."/>
            <person name="Kira A."/>
            <person name="Hayashizaki Y."/>
        </authorList>
    </citation>
    <scope>NUCLEOTIDE SEQUENCE</scope>
    <source>
        <strain evidence="2">C57BL/6J</strain>
        <tissue evidence="2">Eyeball</tissue>
    </source>
</reference>
<gene>
    <name evidence="3" type="primary">Atosa</name>
    <name evidence="3" type="synonym">BC031353</name>
    <name evidence="3" type="synonym">Fam214a</name>
</gene>